<evidence type="ECO:0000256" key="1">
    <source>
        <dbReference type="SAM" id="Phobius"/>
    </source>
</evidence>
<keyword evidence="1" id="KW-0812">Transmembrane</keyword>
<organism evidence="2">
    <name type="scientific">Drosophila melanogaster</name>
    <name type="common">Fruit fly</name>
    <dbReference type="NCBI Taxonomy" id="7227"/>
    <lineage>
        <taxon>Eukaryota</taxon>
        <taxon>Metazoa</taxon>
        <taxon>Ecdysozoa</taxon>
        <taxon>Arthropoda</taxon>
        <taxon>Hexapoda</taxon>
        <taxon>Insecta</taxon>
        <taxon>Pterygota</taxon>
        <taxon>Neoptera</taxon>
        <taxon>Endopterygota</taxon>
        <taxon>Diptera</taxon>
        <taxon>Brachycera</taxon>
        <taxon>Muscomorpha</taxon>
        <taxon>Ephydroidea</taxon>
        <taxon>Drosophilidae</taxon>
        <taxon>Drosophila</taxon>
        <taxon>Sophophora</taxon>
    </lineage>
</organism>
<accession>G7H835</accession>
<keyword evidence="1" id="KW-0472">Membrane</keyword>
<feature type="transmembrane region" description="Helical" evidence="1">
    <location>
        <begin position="16"/>
        <end position="34"/>
    </location>
</feature>
<dbReference type="EMBL" id="BT132758">
    <property type="protein sequence ID" value="AET07641.1"/>
    <property type="molecule type" value="mRNA"/>
</dbReference>
<reference evidence="2" key="1">
    <citation type="submission" date="2011-11" db="EMBL/GenBank/DDBJ databases">
        <authorList>
            <person name="Carlson J."/>
            <person name="Booth B."/>
            <person name="Frise E."/>
            <person name="Sandler J."/>
            <person name="Wan K."/>
            <person name="Yu C."/>
            <person name="Celniker S."/>
        </authorList>
    </citation>
    <scope>NUCLEOTIDE SEQUENCE</scope>
</reference>
<proteinExistence type="evidence at transcript level"/>
<name>G7H835_DROME</name>
<dbReference type="AlphaFoldDB" id="G7H835"/>
<keyword evidence="1" id="KW-1133">Transmembrane helix</keyword>
<evidence type="ECO:0000313" key="2">
    <source>
        <dbReference type="EMBL" id="AET07641.1"/>
    </source>
</evidence>
<protein>
    <submittedName>
        <fullName evidence="2">MIP32608p1</fullName>
    </submittedName>
</protein>
<sequence>MYVSYLFLSFSYKLPFYIRLIVDVVKFLICYKTLKIILWSFVENKCDN</sequence>